<sequence length="567" mass="64055">MKIGFGLEKNIKHSWNFFFGKKKSAKPVRRAVAAHKRPPLSAVASKEDFEFLFEDWAVSTNPIDLPSKEAGTKMVGYVRWIPEHSDILIARVIDACPHIKFVDVNIFKGQQHPEIRRALTQAAERDPIRFRRLALASLLALRTKGIDAIVLTLDWTAPLREIVFACRSIGIRTILIPHESVFSTTDTFYYQKRRRTNAPLTDHVLCWGEMQAGIFEERGYPRSRIVKVGSPKLDFDFKYRPALTRQQFEQLFGIAENAKIVLFTMQPMDNYNDKKYARQRQASAISDVLQYCHDRGHHLFLRTPPSREQILPEHLQLRLNASPNVSIDVAGEYVLTPEETLCQADLVVSVNSTMLFEARLMSKPSIAMKYIDLPTIWENTDILIATSGLQFSLHADEALRSNDHRMSERTLEWAASNFSNEKFGIDGEALSRIQQNLDSILQAPHNQLQLTTANAEPKIGNELFRPSAVVVAKDLIDEYGAERMKSYLGVERVFAASSVFNAASGDLFVRSPSIDDPKFESTRIGLGRPVYILSDEQLNELASVAAVEPQKSKSLLQDAPDISRAES</sequence>
<evidence type="ECO:0000313" key="2">
    <source>
        <dbReference type="Proteomes" id="UP000823786"/>
    </source>
</evidence>
<accession>A0ABS4ETJ1</accession>
<dbReference type="SUPFAM" id="SSF53756">
    <property type="entry name" value="UDP-Glycosyltransferase/glycogen phosphorylase"/>
    <property type="match status" value="1"/>
</dbReference>
<organism evidence="1 2">
    <name type="scientific">Rhizobium herbae</name>
    <dbReference type="NCBI Taxonomy" id="508661"/>
    <lineage>
        <taxon>Bacteria</taxon>
        <taxon>Pseudomonadati</taxon>
        <taxon>Pseudomonadota</taxon>
        <taxon>Alphaproteobacteria</taxon>
        <taxon>Hyphomicrobiales</taxon>
        <taxon>Rhizobiaceae</taxon>
        <taxon>Rhizobium/Agrobacterium group</taxon>
        <taxon>Rhizobium</taxon>
    </lineage>
</organism>
<protein>
    <submittedName>
        <fullName evidence="1">Uncharacterized protein</fullName>
    </submittedName>
</protein>
<evidence type="ECO:0000313" key="1">
    <source>
        <dbReference type="EMBL" id="MBP1861111.1"/>
    </source>
</evidence>
<gene>
    <name evidence="1" type="ORF">J2Z75_004639</name>
</gene>
<dbReference type="Proteomes" id="UP000823786">
    <property type="component" value="Unassembled WGS sequence"/>
</dbReference>
<proteinExistence type="predicted"/>
<reference evidence="1 2" key="1">
    <citation type="submission" date="2021-03" db="EMBL/GenBank/DDBJ databases">
        <title>Genomic Encyclopedia of Type Strains, Phase IV (KMG-IV): sequencing the most valuable type-strain genomes for metagenomic binning, comparative biology and taxonomic classification.</title>
        <authorList>
            <person name="Goeker M."/>
        </authorList>
    </citation>
    <scope>NUCLEOTIDE SEQUENCE [LARGE SCALE GENOMIC DNA]</scope>
    <source>
        <strain evidence="1 2">DSM 26427</strain>
    </source>
</reference>
<dbReference type="InterPro" id="IPR043148">
    <property type="entry name" value="TagF_C"/>
</dbReference>
<dbReference type="Gene3D" id="3.40.50.12580">
    <property type="match status" value="1"/>
</dbReference>
<dbReference type="EMBL" id="JAGGJV010000009">
    <property type="protein sequence ID" value="MBP1861111.1"/>
    <property type="molecule type" value="Genomic_DNA"/>
</dbReference>
<comment type="caution">
    <text evidence="1">The sequence shown here is derived from an EMBL/GenBank/DDBJ whole genome shotgun (WGS) entry which is preliminary data.</text>
</comment>
<name>A0ABS4ETJ1_9HYPH</name>
<keyword evidence="2" id="KW-1185">Reference proteome</keyword>
<dbReference type="RefSeq" id="WP_209855097.1">
    <property type="nucleotide sequence ID" value="NZ_JAGGJV010000009.1"/>
</dbReference>